<feature type="transmembrane region" description="Helical" evidence="7">
    <location>
        <begin position="51"/>
        <end position="70"/>
    </location>
</feature>
<evidence type="ECO:0000256" key="1">
    <source>
        <dbReference type="ARBA" id="ARBA00004127"/>
    </source>
</evidence>
<dbReference type="GO" id="GO:0022857">
    <property type="term" value="F:transmembrane transporter activity"/>
    <property type="evidence" value="ECO:0007669"/>
    <property type="project" value="InterPro"/>
</dbReference>
<evidence type="ECO:0000313" key="9">
    <source>
        <dbReference type="EMBL" id="VVM06246.1"/>
    </source>
</evidence>
<accession>A0A5E6MD38</accession>
<keyword evidence="4 7" id="KW-1133">Transmembrane helix</keyword>
<dbReference type="EMBL" id="CABFVA020000065">
    <property type="protein sequence ID" value="VVM06246.1"/>
    <property type="molecule type" value="Genomic_DNA"/>
</dbReference>
<dbReference type="InterPro" id="IPR024671">
    <property type="entry name" value="Atg22-like"/>
</dbReference>
<dbReference type="Proteomes" id="UP000334923">
    <property type="component" value="Unassembled WGS sequence"/>
</dbReference>
<protein>
    <recommendedName>
        <fullName evidence="8">Major facilitator superfamily (MFS) profile domain-containing protein</fullName>
    </recommendedName>
</protein>
<dbReference type="AlphaFoldDB" id="A0A5E6MD38"/>
<feature type="domain" description="Major facilitator superfamily (MFS) profile" evidence="8">
    <location>
        <begin position="266"/>
        <end position="457"/>
    </location>
</feature>
<keyword evidence="10" id="KW-1185">Reference proteome</keyword>
<feature type="transmembrane region" description="Helical" evidence="7">
    <location>
        <begin position="115"/>
        <end position="133"/>
    </location>
</feature>
<proteinExistence type="predicted"/>
<evidence type="ECO:0000259" key="8">
    <source>
        <dbReference type="PROSITE" id="PS50850"/>
    </source>
</evidence>
<keyword evidence="5 7" id="KW-0472">Membrane</keyword>
<evidence type="ECO:0000313" key="10">
    <source>
        <dbReference type="Proteomes" id="UP000334923"/>
    </source>
</evidence>
<feature type="transmembrane region" description="Helical" evidence="7">
    <location>
        <begin position="139"/>
        <end position="163"/>
    </location>
</feature>
<dbReference type="InterPro" id="IPR036259">
    <property type="entry name" value="MFS_trans_sf"/>
</dbReference>
<dbReference type="Pfam" id="PF11700">
    <property type="entry name" value="ATG22"/>
    <property type="match status" value="1"/>
</dbReference>
<dbReference type="PANTHER" id="PTHR23519:SF1">
    <property type="entry name" value="AUTOPHAGY-RELATED PROTEIN 22"/>
    <property type="match status" value="1"/>
</dbReference>
<evidence type="ECO:0000256" key="6">
    <source>
        <dbReference type="SAM" id="MobiDB-lite"/>
    </source>
</evidence>
<feature type="transmembrane region" description="Helical" evidence="7">
    <location>
        <begin position="82"/>
        <end position="103"/>
    </location>
</feature>
<sequence>MVSWLKVRRPQPIPGKTSSPSEGDPSSPPSSSAGSPPAGNWERLAWSCFDIGSSSFTTVIVDLVFALYFVRVICAHRVDGTWLWTLVLFVSQLVVAFSSPMIGAMADVLGRKKRMLFFAYAVCILSALSLARMGEGDVWPSLIAFAITNISFSFADNLMAGFLPEITSFDSLGRLSGWARSLGNLGSLANLLLVSPLLASGFTVSNANRIQLALALTIAIYALAGLPALFLLRERTEALTGNLWQACRHAARRLGDSVPDVVRPGALRTFFLSSLLCGAGATVVMVVVAIYAQMAIGMADTEQVLVLLAVQGGACFGALFLGKIKDWLGSARALQLVVLVWTIASIALVCVHSKPLFWATAFLVGFGNGSLFSVSRAVMGLLSPSESRAQYYGLWFVTGRVAAAIGPLLFGELFQVTHSYQIPMVIPLVCFALGFLFLLALPPDGRPRAASRPPALP</sequence>
<dbReference type="Gene3D" id="1.20.1250.20">
    <property type="entry name" value="MFS general substrate transporter like domains"/>
    <property type="match status" value="2"/>
</dbReference>
<dbReference type="GO" id="GO:0012505">
    <property type="term" value="C:endomembrane system"/>
    <property type="evidence" value="ECO:0007669"/>
    <property type="project" value="UniProtKB-SubCell"/>
</dbReference>
<dbReference type="RefSeq" id="WP_142659949.1">
    <property type="nucleotide sequence ID" value="NZ_CABFVA020000065.1"/>
</dbReference>
<evidence type="ECO:0000256" key="7">
    <source>
        <dbReference type="SAM" id="Phobius"/>
    </source>
</evidence>
<keyword evidence="2" id="KW-0813">Transport</keyword>
<feature type="compositionally biased region" description="Low complexity" evidence="6">
    <location>
        <begin position="18"/>
        <end position="38"/>
    </location>
</feature>
<comment type="subcellular location">
    <subcellularLocation>
        <location evidence="1">Endomembrane system</location>
        <topology evidence="1">Multi-pass membrane protein</topology>
    </subcellularLocation>
</comment>
<name>A0A5E6MD38_9BACT</name>
<feature type="transmembrane region" description="Helical" evidence="7">
    <location>
        <begin position="210"/>
        <end position="232"/>
    </location>
</feature>
<feature type="transmembrane region" description="Helical" evidence="7">
    <location>
        <begin position="333"/>
        <end position="351"/>
    </location>
</feature>
<feature type="transmembrane region" description="Helical" evidence="7">
    <location>
        <begin position="391"/>
        <end position="410"/>
    </location>
</feature>
<evidence type="ECO:0000256" key="2">
    <source>
        <dbReference type="ARBA" id="ARBA00022448"/>
    </source>
</evidence>
<evidence type="ECO:0000256" key="4">
    <source>
        <dbReference type="ARBA" id="ARBA00022989"/>
    </source>
</evidence>
<organism evidence="9 10">
    <name type="scientific">Methylacidimicrobium tartarophylax</name>
    <dbReference type="NCBI Taxonomy" id="1041768"/>
    <lineage>
        <taxon>Bacteria</taxon>
        <taxon>Pseudomonadati</taxon>
        <taxon>Verrucomicrobiota</taxon>
        <taxon>Methylacidimicrobium</taxon>
    </lineage>
</organism>
<dbReference type="PANTHER" id="PTHR23519">
    <property type="entry name" value="AUTOPHAGY-RELATED PROTEIN 22"/>
    <property type="match status" value="1"/>
</dbReference>
<feature type="transmembrane region" description="Helical" evidence="7">
    <location>
        <begin position="357"/>
        <end position="379"/>
    </location>
</feature>
<dbReference type="OrthoDB" id="9768783at2"/>
<dbReference type="InterPro" id="IPR050495">
    <property type="entry name" value="ATG22/LtaA_families"/>
</dbReference>
<keyword evidence="3 7" id="KW-0812">Transmembrane</keyword>
<feature type="transmembrane region" description="Helical" evidence="7">
    <location>
        <begin position="304"/>
        <end position="321"/>
    </location>
</feature>
<feature type="region of interest" description="Disordered" evidence="6">
    <location>
        <begin position="1"/>
        <end position="38"/>
    </location>
</feature>
<dbReference type="InterPro" id="IPR020846">
    <property type="entry name" value="MFS_dom"/>
</dbReference>
<evidence type="ECO:0000256" key="3">
    <source>
        <dbReference type="ARBA" id="ARBA00022692"/>
    </source>
</evidence>
<feature type="transmembrane region" description="Helical" evidence="7">
    <location>
        <begin position="422"/>
        <end position="441"/>
    </location>
</feature>
<evidence type="ECO:0000256" key="5">
    <source>
        <dbReference type="ARBA" id="ARBA00023136"/>
    </source>
</evidence>
<dbReference type="SUPFAM" id="SSF103473">
    <property type="entry name" value="MFS general substrate transporter"/>
    <property type="match status" value="1"/>
</dbReference>
<gene>
    <name evidence="9" type="ORF">MAMT_01077</name>
</gene>
<feature type="transmembrane region" description="Helical" evidence="7">
    <location>
        <begin position="270"/>
        <end position="292"/>
    </location>
</feature>
<dbReference type="PROSITE" id="PS50850">
    <property type="entry name" value="MFS"/>
    <property type="match status" value="1"/>
</dbReference>
<reference evidence="9 10" key="1">
    <citation type="submission" date="2019-09" db="EMBL/GenBank/DDBJ databases">
        <authorList>
            <person name="Cremers G."/>
        </authorList>
    </citation>
    <scope>NUCLEOTIDE SEQUENCE [LARGE SCALE GENOMIC DNA]</scope>
    <source>
        <strain evidence="9">4A</strain>
    </source>
</reference>